<proteinExistence type="predicted"/>
<evidence type="ECO:0000313" key="3">
    <source>
        <dbReference type="Proteomes" id="UP000277580"/>
    </source>
</evidence>
<feature type="coiled-coil region" evidence="1">
    <location>
        <begin position="151"/>
        <end position="185"/>
    </location>
</feature>
<evidence type="ECO:0000256" key="1">
    <source>
        <dbReference type="SAM" id="Coils"/>
    </source>
</evidence>
<gene>
    <name evidence="2" type="ORF">P167DRAFT_578184</name>
</gene>
<dbReference type="AlphaFoldDB" id="A0A3N4KDA2"/>
<protein>
    <submittedName>
        <fullName evidence="2">Uncharacterized protein</fullName>
    </submittedName>
</protein>
<accession>A0A3N4KDA2</accession>
<dbReference type="EMBL" id="ML119162">
    <property type="protein sequence ID" value="RPB08493.1"/>
    <property type="molecule type" value="Genomic_DNA"/>
</dbReference>
<dbReference type="InParanoid" id="A0A3N4KDA2"/>
<sequence length="219" mass="25931">MEDNSISSPWSLIPKSNIKNYVHLINLDLEILKKFPKDRARYIDLCESYASKAVGIDGLLPSIQSPSKREFWESCYEMWCGFIKLYTFMLELREEKYKSCLERQPELLQGLATMDTQVMEKLLGEYTAEEDILIKYMETYETPLLPEGLVYEKYQQLRYRVDERLNKLEIEIKELKTEIKTGQVLQSRIEYEKEFGQGAKDFIMIWILNRALVFVLTLH</sequence>
<evidence type="ECO:0000313" key="2">
    <source>
        <dbReference type="EMBL" id="RPB08493.1"/>
    </source>
</evidence>
<reference evidence="2 3" key="1">
    <citation type="journal article" date="2018" name="Nat. Ecol. Evol.">
        <title>Pezizomycetes genomes reveal the molecular basis of ectomycorrhizal truffle lifestyle.</title>
        <authorList>
            <person name="Murat C."/>
            <person name="Payen T."/>
            <person name="Noel B."/>
            <person name="Kuo A."/>
            <person name="Morin E."/>
            <person name="Chen J."/>
            <person name="Kohler A."/>
            <person name="Krizsan K."/>
            <person name="Balestrini R."/>
            <person name="Da Silva C."/>
            <person name="Montanini B."/>
            <person name="Hainaut M."/>
            <person name="Levati E."/>
            <person name="Barry K.W."/>
            <person name="Belfiori B."/>
            <person name="Cichocki N."/>
            <person name="Clum A."/>
            <person name="Dockter R.B."/>
            <person name="Fauchery L."/>
            <person name="Guy J."/>
            <person name="Iotti M."/>
            <person name="Le Tacon F."/>
            <person name="Lindquist E.A."/>
            <person name="Lipzen A."/>
            <person name="Malagnac F."/>
            <person name="Mello A."/>
            <person name="Molinier V."/>
            <person name="Miyauchi S."/>
            <person name="Poulain J."/>
            <person name="Riccioni C."/>
            <person name="Rubini A."/>
            <person name="Sitrit Y."/>
            <person name="Splivallo R."/>
            <person name="Traeger S."/>
            <person name="Wang M."/>
            <person name="Zifcakova L."/>
            <person name="Wipf D."/>
            <person name="Zambonelli A."/>
            <person name="Paolocci F."/>
            <person name="Nowrousian M."/>
            <person name="Ottonello S."/>
            <person name="Baldrian P."/>
            <person name="Spatafora J.W."/>
            <person name="Henrissat B."/>
            <person name="Nagy L.G."/>
            <person name="Aury J.M."/>
            <person name="Wincker P."/>
            <person name="Grigoriev I.V."/>
            <person name="Bonfante P."/>
            <person name="Martin F.M."/>
        </authorList>
    </citation>
    <scope>NUCLEOTIDE SEQUENCE [LARGE SCALE GENOMIC DNA]</scope>
    <source>
        <strain evidence="2 3">CCBAS932</strain>
    </source>
</reference>
<keyword evidence="3" id="KW-1185">Reference proteome</keyword>
<dbReference type="OrthoDB" id="5400172at2759"/>
<keyword evidence="1" id="KW-0175">Coiled coil</keyword>
<organism evidence="2 3">
    <name type="scientific">Morchella conica CCBAS932</name>
    <dbReference type="NCBI Taxonomy" id="1392247"/>
    <lineage>
        <taxon>Eukaryota</taxon>
        <taxon>Fungi</taxon>
        <taxon>Dikarya</taxon>
        <taxon>Ascomycota</taxon>
        <taxon>Pezizomycotina</taxon>
        <taxon>Pezizomycetes</taxon>
        <taxon>Pezizales</taxon>
        <taxon>Morchellaceae</taxon>
        <taxon>Morchella</taxon>
    </lineage>
</organism>
<dbReference type="Proteomes" id="UP000277580">
    <property type="component" value="Unassembled WGS sequence"/>
</dbReference>
<name>A0A3N4KDA2_9PEZI</name>